<evidence type="ECO:0000313" key="1">
    <source>
        <dbReference type="EMBL" id="KAG2545758.1"/>
    </source>
</evidence>
<protein>
    <submittedName>
        <fullName evidence="1">Uncharacterized protein</fullName>
    </submittedName>
</protein>
<name>A0A8T0NA60_PANVG</name>
<gene>
    <name evidence="1" type="ORF">PVAP13_9KG230468</name>
</gene>
<dbReference type="Proteomes" id="UP000823388">
    <property type="component" value="Chromosome 9K"/>
</dbReference>
<evidence type="ECO:0000313" key="2">
    <source>
        <dbReference type="Proteomes" id="UP000823388"/>
    </source>
</evidence>
<accession>A0A8T0NA60</accession>
<dbReference type="EMBL" id="CM029053">
    <property type="protein sequence ID" value="KAG2545758.1"/>
    <property type="molecule type" value="Genomic_DNA"/>
</dbReference>
<sequence>MPHAGSGPLPAAPSSPALLGLAPPCSLRPPPPRLPPPAVLLELESSCSDGRLLAAEASGCPLPACGSLSYHQCISWRPATDLISLPLTLTTAQVNRTRDTLLCQ</sequence>
<keyword evidence="2" id="KW-1185">Reference proteome</keyword>
<proteinExistence type="predicted"/>
<organism evidence="1 2">
    <name type="scientific">Panicum virgatum</name>
    <name type="common">Blackwell switchgrass</name>
    <dbReference type="NCBI Taxonomy" id="38727"/>
    <lineage>
        <taxon>Eukaryota</taxon>
        <taxon>Viridiplantae</taxon>
        <taxon>Streptophyta</taxon>
        <taxon>Embryophyta</taxon>
        <taxon>Tracheophyta</taxon>
        <taxon>Spermatophyta</taxon>
        <taxon>Magnoliopsida</taxon>
        <taxon>Liliopsida</taxon>
        <taxon>Poales</taxon>
        <taxon>Poaceae</taxon>
        <taxon>PACMAD clade</taxon>
        <taxon>Panicoideae</taxon>
        <taxon>Panicodae</taxon>
        <taxon>Paniceae</taxon>
        <taxon>Panicinae</taxon>
        <taxon>Panicum</taxon>
        <taxon>Panicum sect. Hiantes</taxon>
    </lineage>
</organism>
<comment type="caution">
    <text evidence="1">The sequence shown here is derived from an EMBL/GenBank/DDBJ whole genome shotgun (WGS) entry which is preliminary data.</text>
</comment>
<dbReference type="AlphaFoldDB" id="A0A8T0NA60"/>
<reference evidence="1" key="1">
    <citation type="submission" date="2020-05" db="EMBL/GenBank/DDBJ databases">
        <title>WGS assembly of Panicum virgatum.</title>
        <authorList>
            <person name="Lovell J.T."/>
            <person name="Jenkins J."/>
            <person name="Shu S."/>
            <person name="Juenger T.E."/>
            <person name="Schmutz J."/>
        </authorList>
    </citation>
    <scope>NUCLEOTIDE SEQUENCE</scope>
    <source>
        <strain evidence="1">AP13</strain>
    </source>
</reference>